<keyword evidence="3" id="KW-0489">Methyltransferase</keyword>
<gene>
    <name evidence="3" type="ORF">SAMN05444007_105116</name>
</gene>
<dbReference type="AlphaFoldDB" id="A0A1H6ZQC0"/>
<organism evidence="3 4">
    <name type="scientific">Cribrihabitans marinus</name>
    <dbReference type="NCBI Taxonomy" id="1227549"/>
    <lineage>
        <taxon>Bacteria</taxon>
        <taxon>Pseudomonadati</taxon>
        <taxon>Pseudomonadota</taxon>
        <taxon>Alphaproteobacteria</taxon>
        <taxon>Rhodobacterales</taxon>
        <taxon>Paracoccaceae</taxon>
        <taxon>Cribrihabitans</taxon>
    </lineage>
</organism>
<dbReference type="InterPro" id="IPR013216">
    <property type="entry name" value="Methyltransf_11"/>
</dbReference>
<evidence type="ECO:0000259" key="2">
    <source>
        <dbReference type="Pfam" id="PF08241"/>
    </source>
</evidence>
<dbReference type="GO" id="GO:0008757">
    <property type="term" value="F:S-adenosylmethionine-dependent methyltransferase activity"/>
    <property type="evidence" value="ECO:0007669"/>
    <property type="project" value="InterPro"/>
</dbReference>
<dbReference type="InterPro" id="IPR050447">
    <property type="entry name" value="Erg6_SMT_methyltransf"/>
</dbReference>
<dbReference type="Gene3D" id="3.40.50.150">
    <property type="entry name" value="Vaccinia Virus protein VP39"/>
    <property type="match status" value="1"/>
</dbReference>
<dbReference type="STRING" id="1227549.SAMN05444007_105116"/>
<dbReference type="PANTHER" id="PTHR44068:SF11">
    <property type="entry name" value="GERANYL DIPHOSPHATE 2-C-METHYLTRANSFERASE"/>
    <property type="match status" value="1"/>
</dbReference>
<feature type="domain" description="Methyltransferase type 11" evidence="2">
    <location>
        <begin position="69"/>
        <end position="166"/>
    </location>
</feature>
<keyword evidence="4" id="KW-1185">Reference proteome</keyword>
<evidence type="ECO:0000313" key="3">
    <source>
        <dbReference type="EMBL" id="SEJ51912.1"/>
    </source>
</evidence>
<proteinExistence type="predicted"/>
<dbReference type="CDD" id="cd02440">
    <property type="entry name" value="AdoMet_MTases"/>
    <property type="match status" value="1"/>
</dbReference>
<dbReference type="RefSeq" id="WP_177175428.1">
    <property type="nucleotide sequence ID" value="NZ_BMGV01000005.1"/>
</dbReference>
<evidence type="ECO:0000256" key="1">
    <source>
        <dbReference type="ARBA" id="ARBA00022679"/>
    </source>
</evidence>
<dbReference type="Pfam" id="PF08241">
    <property type="entry name" value="Methyltransf_11"/>
    <property type="match status" value="1"/>
</dbReference>
<reference evidence="3 4" key="1">
    <citation type="submission" date="2016-10" db="EMBL/GenBank/DDBJ databases">
        <authorList>
            <person name="de Groot N.N."/>
        </authorList>
    </citation>
    <scope>NUCLEOTIDE SEQUENCE [LARGE SCALE GENOMIC DNA]</scope>
    <source>
        <strain evidence="3 4">DSM 29340</strain>
    </source>
</reference>
<dbReference type="Proteomes" id="UP000199379">
    <property type="component" value="Unassembled WGS sequence"/>
</dbReference>
<dbReference type="PANTHER" id="PTHR44068">
    <property type="entry name" value="ZGC:194242"/>
    <property type="match status" value="1"/>
</dbReference>
<name>A0A1H6ZQC0_9RHOB</name>
<sequence length="278" mass="30098">MSLEKNVAAHYTTDDLLDRIREGLRRAGADPDRPGPEDLKGVDEFHTGGVLATDDLLDQLPIGPRTRVLDIGCGLGGTARHIAARTGAQVIGVDLTPHFIEVGKELTRMVGLDDKVTLMRGSALDLPLVEDTVDVATMFHVGMNLPDKQKLFSEVNRVLAPGGIFALFDVMRAGGDGDLTFPFPWAETAETSFVAPAMDYVEAGEEVGFIFKSIRNRGDFALEFFREIAARVEAAGGPPPLGLHLLMPDTATEKQGNYVACVKAELIAPFELIFRKPV</sequence>
<accession>A0A1H6ZQC0</accession>
<dbReference type="EMBL" id="FNYD01000005">
    <property type="protein sequence ID" value="SEJ51912.1"/>
    <property type="molecule type" value="Genomic_DNA"/>
</dbReference>
<keyword evidence="1 3" id="KW-0808">Transferase</keyword>
<dbReference type="GO" id="GO:0032259">
    <property type="term" value="P:methylation"/>
    <property type="evidence" value="ECO:0007669"/>
    <property type="project" value="UniProtKB-KW"/>
</dbReference>
<dbReference type="SUPFAM" id="SSF53335">
    <property type="entry name" value="S-adenosyl-L-methionine-dependent methyltransferases"/>
    <property type="match status" value="1"/>
</dbReference>
<evidence type="ECO:0000313" key="4">
    <source>
        <dbReference type="Proteomes" id="UP000199379"/>
    </source>
</evidence>
<protein>
    <submittedName>
        <fullName evidence="3">Methyltransferase domain-containing protein</fullName>
    </submittedName>
</protein>
<dbReference type="InterPro" id="IPR029063">
    <property type="entry name" value="SAM-dependent_MTases_sf"/>
</dbReference>